<keyword evidence="3" id="KW-0862">Zinc</keyword>
<dbReference type="PANTHER" id="PTHR12109:SF3">
    <property type="entry name" value="RING FINGER PROTEIN 141"/>
    <property type="match status" value="1"/>
</dbReference>
<dbReference type="InterPro" id="IPR001841">
    <property type="entry name" value="Znf_RING"/>
</dbReference>
<dbReference type="Pfam" id="PF00097">
    <property type="entry name" value="zf-C3HC4"/>
    <property type="match status" value="1"/>
</dbReference>
<keyword evidence="5" id="KW-0812">Transmembrane</keyword>
<evidence type="ECO:0000313" key="7">
    <source>
        <dbReference type="EMBL" id="EQC36173.1"/>
    </source>
</evidence>
<feature type="transmembrane region" description="Helical" evidence="5">
    <location>
        <begin position="77"/>
        <end position="95"/>
    </location>
</feature>
<name>T0RUN3_SAPDV</name>
<proteinExistence type="predicted"/>
<gene>
    <name evidence="7" type="ORF">SDRG_06286</name>
</gene>
<feature type="transmembrane region" description="Helical" evidence="5">
    <location>
        <begin position="107"/>
        <end position="129"/>
    </location>
</feature>
<dbReference type="RefSeq" id="XP_008610279.1">
    <property type="nucleotide sequence ID" value="XM_008612057.1"/>
</dbReference>
<dbReference type="AlphaFoldDB" id="T0RUN3"/>
<dbReference type="InParanoid" id="T0RUN3"/>
<dbReference type="GeneID" id="19947013"/>
<dbReference type="EMBL" id="JH767148">
    <property type="protein sequence ID" value="EQC36173.1"/>
    <property type="molecule type" value="Genomic_DNA"/>
</dbReference>
<dbReference type="GO" id="GO:0051865">
    <property type="term" value="P:protein autoubiquitination"/>
    <property type="evidence" value="ECO:0007669"/>
    <property type="project" value="TreeGrafter"/>
</dbReference>
<keyword evidence="5" id="KW-0472">Membrane</keyword>
<dbReference type="OMA" id="YACIAEW"/>
<dbReference type="Proteomes" id="UP000030762">
    <property type="component" value="Unassembled WGS sequence"/>
</dbReference>
<dbReference type="InterPro" id="IPR013083">
    <property type="entry name" value="Znf_RING/FYVE/PHD"/>
</dbReference>
<dbReference type="Gene3D" id="3.30.40.10">
    <property type="entry name" value="Zinc/RING finger domain, C3HC4 (zinc finger)"/>
    <property type="match status" value="1"/>
</dbReference>
<evidence type="ECO:0000256" key="5">
    <source>
        <dbReference type="SAM" id="Phobius"/>
    </source>
</evidence>
<dbReference type="VEuPathDB" id="FungiDB:SDRG_06286"/>
<evidence type="ECO:0000256" key="4">
    <source>
        <dbReference type="PROSITE-ProRule" id="PRU00175"/>
    </source>
</evidence>
<dbReference type="PROSITE" id="PS00518">
    <property type="entry name" value="ZF_RING_1"/>
    <property type="match status" value="1"/>
</dbReference>
<evidence type="ECO:0000313" key="8">
    <source>
        <dbReference type="Proteomes" id="UP000030762"/>
    </source>
</evidence>
<dbReference type="OrthoDB" id="302966at2759"/>
<sequence length="161" mass="17774">MLTCPICLEPGTAAWTSPCGHAYCYACIAEWVRRRQPSCPICRARLPPSALSPPAVRSHRFPPFFALTWVNPMVVRQPAFAALHVVLACVAMVFFHTLRPATAVTTLVLDGLLLTTSLSTMGQILVYLVCNVSHEWSALQHKLERRQSAAVAPLPRARSRL</sequence>
<dbReference type="GO" id="GO:0004842">
    <property type="term" value="F:ubiquitin-protein transferase activity"/>
    <property type="evidence" value="ECO:0007669"/>
    <property type="project" value="TreeGrafter"/>
</dbReference>
<keyword evidence="1" id="KW-0479">Metal-binding</keyword>
<dbReference type="InterPro" id="IPR047126">
    <property type="entry name" value="RNF141-like"/>
</dbReference>
<accession>T0RUN3</accession>
<dbReference type="PANTHER" id="PTHR12109">
    <property type="entry name" value="RING FINGER PROTEIN 141-RELATED"/>
    <property type="match status" value="1"/>
</dbReference>
<evidence type="ECO:0000259" key="6">
    <source>
        <dbReference type="PROSITE" id="PS50089"/>
    </source>
</evidence>
<organism evidence="7 8">
    <name type="scientific">Saprolegnia diclina (strain VS20)</name>
    <dbReference type="NCBI Taxonomy" id="1156394"/>
    <lineage>
        <taxon>Eukaryota</taxon>
        <taxon>Sar</taxon>
        <taxon>Stramenopiles</taxon>
        <taxon>Oomycota</taxon>
        <taxon>Saprolegniomycetes</taxon>
        <taxon>Saprolegniales</taxon>
        <taxon>Saprolegniaceae</taxon>
        <taxon>Saprolegnia</taxon>
    </lineage>
</organism>
<dbReference type="eggNOG" id="ENOG502QSQ8">
    <property type="taxonomic scope" value="Eukaryota"/>
</dbReference>
<dbReference type="SMART" id="SM00184">
    <property type="entry name" value="RING"/>
    <property type="match status" value="1"/>
</dbReference>
<keyword evidence="2 4" id="KW-0863">Zinc-finger</keyword>
<dbReference type="STRING" id="1156394.T0RUN3"/>
<keyword evidence="8" id="KW-1185">Reference proteome</keyword>
<protein>
    <recommendedName>
        <fullName evidence="6">RING-type domain-containing protein</fullName>
    </recommendedName>
</protein>
<evidence type="ECO:0000256" key="3">
    <source>
        <dbReference type="ARBA" id="ARBA00022833"/>
    </source>
</evidence>
<keyword evidence="5" id="KW-1133">Transmembrane helix</keyword>
<dbReference type="GO" id="GO:0008270">
    <property type="term" value="F:zinc ion binding"/>
    <property type="evidence" value="ECO:0007669"/>
    <property type="project" value="UniProtKB-KW"/>
</dbReference>
<dbReference type="PROSITE" id="PS50089">
    <property type="entry name" value="ZF_RING_2"/>
    <property type="match status" value="1"/>
</dbReference>
<dbReference type="InterPro" id="IPR018957">
    <property type="entry name" value="Znf_C3HC4_RING-type"/>
</dbReference>
<feature type="domain" description="RING-type" evidence="6">
    <location>
        <begin position="4"/>
        <end position="43"/>
    </location>
</feature>
<evidence type="ECO:0000256" key="1">
    <source>
        <dbReference type="ARBA" id="ARBA00022723"/>
    </source>
</evidence>
<dbReference type="SUPFAM" id="SSF57850">
    <property type="entry name" value="RING/U-box"/>
    <property type="match status" value="1"/>
</dbReference>
<dbReference type="InterPro" id="IPR017907">
    <property type="entry name" value="Znf_RING_CS"/>
</dbReference>
<reference evidence="7 8" key="1">
    <citation type="submission" date="2012-04" db="EMBL/GenBank/DDBJ databases">
        <title>The Genome Sequence of Saprolegnia declina VS20.</title>
        <authorList>
            <consortium name="The Broad Institute Genome Sequencing Platform"/>
            <person name="Russ C."/>
            <person name="Nusbaum C."/>
            <person name="Tyler B."/>
            <person name="van West P."/>
            <person name="Dieguez-Uribeondo J."/>
            <person name="de Bruijn I."/>
            <person name="Tripathy S."/>
            <person name="Jiang R."/>
            <person name="Young S.K."/>
            <person name="Zeng Q."/>
            <person name="Gargeya S."/>
            <person name="Fitzgerald M."/>
            <person name="Haas B."/>
            <person name="Abouelleil A."/>
            <person name="Alvarado L."/>
            <person name="Arachchi H.M."/>
            <person name="Berlin A."/>
            <person name="Chapman S.B."/>
            <person name="Goldberg J."/>
            <person name="Griggs A."/>
            <person name="Gujja S."/>
            <person name="Hansen M."/>
            <person name="Howarth C."/>
            <person name="Imamovic A."/>
            <person name="Larimer J."/>
            <person name="McCowen C."/>
            <person name="Montmayeur A."/>
            <person name="Murphy C."/>
            <person name="Neiman D."/>
            <person name="Pearson M."/>
            <person name="Priest M."/>
            <person name="Roberts A."/>
            <person name="Saif S."/>
            <person name="Shea T."/>
            <person name="Sisk P."/>
            <person name="Sykes S."/>
            <person name="Wortman J."/>
            <person name="Nusbaum C."/>
            <person name="Birren B."/>
        </authorList>
    </citation>
    <scope>NUCLEOTIDE SEQUENCE [LARGE SCALE GENOMIC DNA]</scope>
    <source>
        <strain evidence="7 8">VS20</strain>
    </source>
</reference>
<evidence type="ECO:0000256" key="2">
    <source>
        <dbReference type="ARBA" id="ARBA00022771"/>
    </source>
</evidence>